<evidence type="ECO:0000313" key="2">
    <source>
        <dbReference type="EMBL" id="KAF1687844.1"/>
    </source>
</evidence>
<dbReference type="InterPro" id="IPR032710">
    <property type="entry name" value="NTF2-like_dom_sf"/>
</dbReference>
<keyword evidence="3" id="KW-1185">Reference proteome</keyword>
<dbReference type="SUPFAM" id="SSF54427">
    <property type="entry name" value="NTF2-like"/>
    <property type="match status" value="1"/>
</dbReference>
<gene>
    <name evidence="2" type="ORF">CR938_11215</name>
</gene>
<name>A0A921NU79_9GAMM</name>
<dbReference type="Gene3D" id="3.10.450.50">
    <property type="match status" value="1"/>
</dbReference>
<evidence type="ECO:0000313" key="3">
    <source>
        <dbReference type="Proteomes" id="UP000717981"/>
    </source>
</evidence>
<dbReference type="EMBL" id="PDWK01000061">
    <property type="protein sequence ID" value="KAF1687844.1"/>
    <property type="molecule type" value="Genomic_DNA"/>
</dbReference>
<dbReference type="AlphaFoldDB" id="A0A921NU79"/>
<accession>A0A921NU79</accession>
<feature type="domain" description="SnoaL-like" evidence="1">
    <location>
        <begin position="7"/>
        <end position="99"/>
    </location>
</feature>
<reference evidence="2" key="1">
    <citation type="submission" date="2017-10" db="EMBL/GenBank/DDBJ databases">
        <title>Whole genome sequencing of members of genus Pseudoxanthomonas.</title>
        <authorList>
            <person name="Kumar S."/>
            <person name="Bansal K."/>
            <person name="Kaur A."/>
            <person name="Patil P."/>
            <person name="Sharma S."/>
            <person name="Patil P.B."/>
        </authorList>
    </citation>
    <scope>NUCLEOTIDE SEQUENCE</scope>
    <source>
        <strain evidence="2">DSM 22914</strain>
    </source>
</reference>
<comment type="caution">
    <text evidence="2">The sequence shown here is derived from an EMBL/GenBank/DDBJ whole genome shotgun (WGS) entry which is preliminary data.</text>
</comment>
<dbReference type="InterPro" id="IPR037401">
    <property type="entry name" value="SnoaL-like"/>
</dbReference>
<sequence>MQEALEERHADRFMEGVAADFSGNGGLDRAALQQMVRLQLLANTRVGLTLGPAEVQVHGDRATVRFSAVATGGGRVLPERAGVWEVTSGWRDEDGQWRLYYAEWKRR</sequence>
<protein>
    <recommendedName>
        <fullName evidence="1">SnoaL-like domain-containing protein</fullName>
    </recommendedName>
</protein>
<evidence type="ECO:0000259" key="1">
    <source>
        <dbReference type="Pfam" id="PF13577"/>
    </source>
</evidence>
<dbReference type="Proteomes" id="UP000717981">
    <property type="component" value="Unassembled WGS sequence"/>
</dbReference>
<organism evidence="2 3">
    <name type="scientific">Pseudoxanthomonas taiwanensis</name>
    <dbReference type="NCBI Taxonomy" id="176598"/>
    <lineage>
        <taxon>Bacteria</taxon>
        <taxon>Pseudomonadati</taxon>
        <taxon>Pseudomonadota</taxon>
        <taxon>Gammaproteobacteria</taxon>
        <taxon>Lysobacterales</taxon>
        <taxon>Lysobacteraceae</taxon>
        <taxon>Pseudoxanthomonas</taxon>
    </lineage>
</organism>
<proteinExistence type="predicted"/>
<dbReference type="OrthoDB" id="5801455at2"/>
<dbReference type="Pfam" id="PF13577">
    <property type="entry name" value="SnoaL_4"/>
    <property type="match status" value="1"/>
</dbReference>